<proteinExistence type="inferred from homology"/>
<sequence length="227" mass="25353">MLPFIEIKASEVQLAPDQVLLRSRDYQDYLTAGELVEVARKRAAEIEQAAHDVYAQQKALGWQAGIEEARIRQATLIQETLLQCHQYYHEVEQQMSDVVLQAVRKILQHYDNIELTLQVTQQALSLVSNQKQVILHVQPDQVVEVREQISRVLKDFPEVGYVEVIADARLDQGGCILETEIGIIDASVDGQLSALEATFKQALVHKGRASAPAIDSAVDTPAFDVLN</sequence>
<comment type="similarity">
    <text evidence="5">Belongs to the SctL stator family.</text>
</comment>
<keyword evidence="9" id="KW-1185">Reference proteome</keyword>
<feature type="domain" description="Flagellar assembly protein FliH/Type III secretion system HrpE" evidence="7">
    <location>
        <begin position="74"/>
        <end position="193"/>
    </location>
</feature>
<dbReference type="InterPro" id="IPR012842">
    <property type="entry name" value="T3SS_SctL/SctL2"/>
</dbReference>
<evidence type="ECO:0000256" key="5">
    <source>
        <dbReference type="ARBA" id="ARBA00024335"/>
    </source>
</evidence>
<dbReference type="PANTHER" id="PTHR34982">
    <property type="entry name" value="YOP PROTEINS TRANSLOCATION PROTEIN L"/>
    <property type="match status" value="1"/>
</dbReference>
<dbReference type="RefSeq" id="WP_100846980.1">
    <property type="nucleotide sequence ID" value="NZ_JAVLSL010000002.1"/>
</dbReference>
<evidence type="ECO:0000256" key="4">
    <source>
        <dbReference type="ARBA" id="ARBA00022927"/>
    </source>
</evidence>
<organism evidence="8 9">
    <name type="scientific">Pseudomonas baetica</name>
    <dbReference type="NCBI Taxonomy" id="674054"/>
    <lineage>
        <taxon>Bacteria</taxon>
        <taxon>Pseudomonadati</taxon>
        <taxon>Pseudomonadota</taxon>
        <taxon>Gammaproteobacteria</taxon>
        <taxon>Pseudomonadales</taxon>
        <taxon>Pseudomonadaceae</taxon>
        <taxon>Pseudomonas</taxon>
    </lineage>
</organism>
<dbReference type="EMBL" id="PHHE01000001">
    <property type="protein sequence ID" value="PKA70738.1"/>
    <property type="molecule type" value="Genomic_DNA"/>
</dbReference>
<comment type="subcellular location">
    <subcellularLocation>
        <location evidence="1">Cytoplasm</location>
    </subcellularLocation>
</comment>
<name>A0ABX4Q1T0_9PSED</name>
<dbReference type="Pfam" id="PF02108">
    <property type="entry name" value="FliH"/>
    <property type="match status" value="1"/>
</dbReference>
<evidence type="ECO:0000259" key="7">
    <source>
        <dbReference type="Pfam" id="PF02108"/>
    </source>
</evidence>
<dbReference type="PANTHER" id="PTHR34982:SF4">
    <property type="entry name" value="TYPE 3 SECRETION SYSTEM STATOR PROTEIN"/>
    <property type="match status" value="1"/>
</dbReference>
<gene>
    <name evidence="8" type="ORF">ATI02_3661</name>
</gene>
<keyword evidence="4" id="KW-0653">Protein transport</keyword>
<keyword evidence="2" id="KW-0813">Transport</keyword>
<keyword evidence="3" id="KW-0963">Cytoplasm</keyword>
<dbReference type="NCBIfam" id="NF005392">
    <property type="entry name" value="PRK06937.1"/>
    <property type="match status" value="1"/>
</dbReference>
<dbReference type="Proteomes" id="UP000232455">
    <property type="component" value="Unassembled WGS sequence"/>
</dbReference>
<accession>A0ABX4Q1T0</accession>
<protein>
    <recommendedName>
        <fullName evidence="6">Type 3 secretion system stator protein</fullName>
    </recommendedName>
</protein>
<comment type="caution">
    <text evidence="8">The sequence shown here is derived from an EMBL/GenBank/DDBJ whole genome shotgun (WGS) entry which is preliminary data.</text>
</comment>
<reference evidence="8 9" key="1">
    <citation type="submission" date="2017-11" db="EMBL/GenBank/DDBJ databases">
        <title>Genome sequencing of a diverse group of Pseudomonas species.</title>
        <authorList>
            <person name="Loper J."/>
        </authorList>
    </citation>
    <scope>NUCLEOTIDE SEQUENCE [LARGE SCALE GENOMIC DNA]</scope>
    <source>
        <strain evidence="8 9">LMG 25716</strain>
    </source>
</reference>
<evidence type="ECO:0000256" key="6">
    <source>
        <dbReference type="ARBA" id="ARBA00040494"/>
    </source>
</evidence>
<dbReference type="NCBIfam" id="TIGR02499">
    <property type="entry name" value="HrpE_YscL_not"/>
    <property type="match status" value="1"/>
</dbReference>
<dbReference type="InterPro" id="IPR051472">
    <property type="entry name" value="T3SS_Stator/FliH"/>
</dbReference>
<evidence type="ECO:0000256" key="3">
    <source>
        <dbReference type="ARBA" id="ARBA00022490"/>
    </source>
</evidence>
<evidence type="ECO:0000256" key="2">
    <source>
        <dbReference type="ARBA" id="ARBA00022448"/>
    </source>
</evidence>
<evidence type="ECO:0000256" key="1">
    <source>
        <dbReference type="ARBA" id="ARBA00004496"/>
    </source>
</evidence>
<dbReference type="InterPro" id="IPR018035">
    <property type="entry name" value="Flagellar_FliH/T3SS_HrpE"/>
</dbReference>
<evidence type="ECO:0000313" key="8">
    <source>
        <dbReference type="EMBL" id="PKA70738.1"/>
    </source>
</evidence>
<evidence type="ECO:0000313" key="9">
    <source>
        <dbReference type="Proteomes" id="UP000232455"/>
    </source>
</evidence>